<dbReference type="AlphaFoldDB" id="A0A1G2BSL5"/>
<accession>A0A1G2BSL5</accession>
<evidence type="ECO:0000313" key="3">
    <source>
        <dbReference type="EMBL" id="OGY92153.1"/>
    </source>
</evidence>
<dbReference type="InterPro" id="IPR002477">
    <property type="entry name" value="Peptidoglycan-bd-like"/>
</dbReference>
<proteinExistence type="predicted"/>
<feature type="domain" description="Peptidoglycan binding-like" evidence="2">
    <location>
        <begin position="452"/>
        <end position="509"/>
    </location>
</feature>
<dbReference type="Gene3D" id="1.10.101.10">
    <property type="entry name" value="PGBD-like superfamily/PGBD"/>
    <property type="match status" value="1"/>
</dbReference>
<feature type="chain" id="PRO_5009582150" description="Peptidoglycan binding-like domain-containing protein" evidence="1">
    <location>
        <begin position="23"/>
        <end position="513"/>
    </location>
</feature>
<gene>
    <name evidence="3" type="ORF">A3B31_01980</name>
</gene>
<dbReference type="Pfam" id="PF01471">
    <property type="entry name" value="PG_binding_1"/>
    <property type="match status" value="1"/>
</dbReference>
<dbReference type="Proteomes" id="UP000177349">
    <property type="component" value="Unassembled WGS sequence"/>
</dbReference>
<dbReference type="InterPro" id="IPR036365">
    <property type="entry name" value="PGBD-like_sf"/>
</dbReference>
<evidence type="ECO:0000313" key="4">
    <source>
        <dbReference type="Proteomes" id="UP000177349"/>
    </source>
</evidence>
<keyword evidence="1" id="KW-0732">Signal</keyword>
<dbReference type="EMBL" id="MHKN01000023">
    <property type="protein sequence ID" value="OGY92153.1"/>
    <property type="molecule type" value="Genomic_DNA"/>
</dbReference>
<comment type="caution">
    <text evidence="3">The sequence shown here is derived from an EMBL/GenBank/DDBJ whole genome shotgun (WGS) entry which is preliminary data.</text>
</comment>
<reference evidence="3 4" key="1">
    <citation type="journal article" date="2016" name="Nat. Commun.">
        <title>Thousands of microbial genomes shed light on interconnected biogeochemical processes in an aquifer system.</title>
        <authorList>
            <person name="Anantharaman K."/>
            <person name="Brown C.T."/>
            <person name="Hug L.A."/>
            <person name="Sharon I."/>
            <person name="Castelle C.J."/>
            <person name="Probst A.J."/>
            <person name="Thomas B.C."/>
            <person name="Singh A."/>
            <person name="Wilkins M.J."/>
            <person name="Karaoz U."/>
            <person name="Brodie E.L."/>
            <person name="Williams K.H."/>
            <person name="Hubbard S.S."/>
            <person name="Banfield J.F."/>
        </authorList>
    </citation>
    <scope>NUCLEOTIDE SEQUENCE [LARGE SCALE GENOMIC DNA]</scope>
</reference>
<evidence type="ECO:0000256" key="1">
    <source>
        <dbReference type="SAM" id="SignalP"/>
    </source>
</evidence>
<sequence>MRKKLFLFVVSMLVVAPFGVRAEDLQLTAGQPLSVSLTGPSVTYTLTSSTGIDSLSASGSTLTLTLTAGDSVVVNQANGYEITNNLSQTTNCVTDLTTTITFTQTVVITAGTTSRGCAVGGGGGSQPSSVSISINNGAAETSSRDVTLQLSANDAAEMIISNDLSFSDATWQPYATSKSWTLTEGLGVKRVYVNYKTQTGGTSQPISAVITLVAASSSGSSGSPSAPSAPGAPSAPTVPQGSALVDGWLVKEIGSPAIYFVEGGVLKPILNEAVFLGRGFSWSDIRTIASKSGYVVGATLTLPVREGSIIKKANDQRVYVITNGKRRWIKNEEAFNGLGYSWYMVTVVSDEAFDAYLETTPFLVVGDRHPDGTLIKYAGDSKVYLVDGGKKRWIKTEEEFRARGYLFVDVITILSTETFENGVDIGTTVQGYSTDTQTTGSFTRYLTVGSIGDEVRLLQATLKQLGFFPAKANVTGYFGSVTRNAVIDYQKAHGIDPLGVVGPETRNSLNEDL</sequence>
<protein>
    <recommendedName>
        <fullName evidence="2">Peptidoglycan binding-like domain-containing protein</fullName>
    </recommendedName>
</protein>
<dbReference type="InterPro" id="IPR036366">
    <property type="entry name" value="PGBDSf"/>
</dbReference>
<feature type="signal peptide" evidence="1">
    <location>
        <begin position="1"/>
        <end position="22"/>
    </location>
</feature>
<evidence type="ECO:0000259" key="2">
    <source>
        <dbReference type="Pfam" id="PF01471"/>
    </source>
</evidence>
<dbReference type="SUPFAM" id="SSF47090">
    <property type="entry name" value="PGBD-like"/>
    <property type="match status" value="1"/>
</dbReference>
<name>A0A1G2BSL5_9BACT</name>
<organism evidence="3 4">
    <name type="scientific">Candidatus Komeilibacteria bacterium RIFCSPLOWO2_01_FULL_53_11</name>
    <dbReference type="NCBI Taxonomy" id="1798552"/>
    <lineage>
        <taxon>Bacteria</taxon>
        <taxon>Candidatus Komeiliibacteriota</taxon>
    </lineage>
</organism>